<proteinExistence type="predicted"/>
<dbReference type="KEGG" id="apre:CNX65_23130"/>
<feature type="domain" description="HTH luxR-type" evidence="3">
    <location>
        <begin position="254"/>
        <end position="319"/>
    </location>
</feature>
<dbReference type="InterPro" id="IPR000792">
    <property type="entry name" value="Tscrpt_reg_LuxR_C"/>
</dbReference>
<dbReference type="Gene3D" id="1.10.10.10">
    <property type="entry name" value="Winged helix-like DNA-binding domain superfamily/Winged helix DNA-binding domain"/>
    <property type="match status" value="1"/>
</dbReference>
<keyword evidence="5" id="KW-1185">Reference proteome</keyword>
<dbReference type="PROSITE" id="PS50043">
    <property type="entry name" value="HTH_LUXR_2"/>
    <property type="match status" value="1"/>
</dbReference>
<evidence type="ECO:0000313" key="5">
    <source>
        <dbReference type="Proteomes" id="UP000218505"/>
    </source>
</evidence>
<dbReference type="EMBL" id="CP023445">
    <property type="protein sequence ID" value="ATE55814.1"/>
    <property type="molecule type" value="Genomic_DNA"/>
</dbReference>
<dbReference type="GO" id="GO:0006355">
    <property type="term" value="P:regulation of DNA-templated transcription"/>
    <property type="evidence" value="ECO:0007669"/>
    <property type="project" value="InterPro"/>
</dbReference>
<dbReference type="SUPFAM" id="SSF46894">
    <property type="entry name" value="C-terminal effector domain of the bipartite response regulators"/>
    <property type="match status" value="1"/>
</dbReference>
<dbReference type="GO" id="GO:0003677">
    <property type="term" value="F:DNA binding"/>
    <property type="evidence" value="ECO:0007669"/>
    <property type="project" value="UniProtKB-KW"/>
</dbReference>
<dbReference type="InterPro" id="IPR036388">
    <property type="entry name" value="WH-like_DNA-bd_sf"/>
</dbReference>
<keyword evidence="1" id="KW-0238">DNA-binding</keyword>
<feature type="coiled-coil region" evidence="2">
    <location>
        <begin position="215"/>
        <end position="249"/>
    </location>
</feature>
<evidence type="ECO:0000256" key="2">
    <source>
        <dbReference type="SAM" id="Coils"/>
    </source>
</evidence>
<gene>
    <name evidence="4" type="ORF">CNX65_23130</name>
</gene>
<organism evidence="4 5">
    <name type="scientific">Actinosynnema pretiosum</name>
    <dbReference type="NCBI Taxonomy" id="42197"/>
    <lineage>
        <taxon>Bacteria</taxon>
        <taxon>Bacillati</taxon>
        <taxon>Actinomycetota</taxon>
        <taxon>Actinomycetes</taxon>
        <taxon>Pseudonocardiales</taxon>
        <taxon>Pseudonocardiaceae</taxon>
        <taxon>Actinosynnema</taxon>
    </lineage>
</organism>
<name>A0A290Z9Z5_9PSEU</name>
<protein>
    <submittedName>
        <fullName evidence="4">Helix-turn-helix transcriptional regulator</fullName>
    </submittedName>
</protein>
<evidence type="ECO:0000313" key="4">
    <source>
        <dbReference type="EMBL" id="ATE55814.1"/>
    </source>
</evidence>
<dbReference type="Pfam" id="PF00196">
    <property type="entry name" value="GerE"/>
    <property type="match status" value="1"/>
</dbReference>
<evidence type="ECO:0000256" key="1">
    <source>
        <dbReference type="ARBA" id="ARBA00023125"/>
    </source>
</evidence>
<dbReference type="InterPro" id="IPR039420">
    <property type="entry name" value="WalR-like"/>
</dbReference>
<dbReference type="Proteomes" id="UP000218505">
    <property type="component" value="Chromosome"/>
</dbReference>
<reference evidence="4" key="1">
    <citation type="submission" date="2017-09" db="EMBL/GenBank/DDBJ databases">
        <title>Complete Genome Sequence of ansamitocin-producing Bacterium Actinosynnema pretiosum X47.</title>
        <authorList>
            <person name="Cao G."/>
            <person name="Zong G."/>
            <person name="Zhong C."/>
            <person name="Fu J."/>
        </authorList>
    </citation>
    <scope>NUCLEOTIDE SEQUENCE [LARGE SCALE GENOMIC DNA]</scope>
    <source>
        <strain evidence="4">X47</strain>
    </source>
</reference>
<evidence type="ECO:0000259" key="3">
    <source>
        <dbReference type="PROSITE" id="PS50043"/>
    </source>
</evidence>
<dbReference type="RefSeq" id="WP_096495645.1">
    <property type="nucleotide sequence ID" value="NZ_CP023445.1"/>
</dbReference>
<dbReference type="PRINTS" id="PR00038">
    <property type="entry name" value="HTHLUXR"/>
</dbReference>
<accession>A0A290Z9Z5</accession>
<dbReference type="PANTHER" id="PTHR43214">
    <property type="entry name" value="TWO-COMPONENT RESPONSE REGULATOR"/>
    <property type="match status" value="1"/>
</dbReference>
<dbReference type="CDD" id="cd06170">
    <property type="entry name" value="LuxR_C_like"/>
    <property type="match status" value="1"/>
</dbReference>
<dbReference type="AlphaFoldDB" id="A0A290Z9Z5"/>
<keyword evidence="2" id="KW-0175">Coiled coil</keyword>
<dbReference type="PANTHER" id="PTHR43214:SF43">
    <property type="entry name" value="TWO-COMPONENT RESPONSE REGULATOR"/>
    <property type="match status" value="1"/>
</dbReference>
<dbReference type="SUPFAM" id="SSF55781">
    <property type="entry name" value="GAF domain-like"/>
    <property type="match status" value="1"/>
</dbReference>
<sequence>MSELPPRMGPATTAILREAHHKILAMGDDRFAVYEQVVRTLAKVAHVDSSYIGLLHGHKVRYVYGTEDQRFDDPVLHAYGPNGPVAWLLRHRQTYRHRYDGGAVLRAGTSFGDVTRRSADVVTAPMLRPERGAPDSVIGMVSLHSYTPDVYGDEAVRACEWLTGVLARVLVRQDEDRAALADLAGPGADVADALTSHRVVEYLSGRVGGIRRTALDALEDPAADLRAALDEVRERCERVQCELIGLTARADTGPAARFAALTPTERTAALLLARGLGNREMAAELGLSVHTVKTHVKHVLGKYGMADREQVAADVRRHVQ</sequence>
<dbReference type="SMART" id="SM00421">
    <property type="entry name" value="HTH_LUXR"/>
    <property type="match status" value="1"/>
</dbReference>
<dbReference type="InterPro" id="IPR016032">
    <property type="entry name" value="Sig_transdc_resp-reg_C-effctor"/>
</dbReference>